<feature type="compositionally biased region" description="Pro residues" evidence="1">
    <location>
        <begin position="185"/>
        <end position="194"/>
    </location>
</feature>
<dbReference type="GeneID" id="17264542"/>
<accession>A0A0D3J661</accession>
<protein>
    <submittedName>
        <fullName evidence="2">Uncharacterized protein</fullName>
    </submittedName>
</protein>
<feature type="region of interest" description="Disordered" evidence="1">
    <location>
        <begin position="384"/>
        <end position="412"/>
    </location>
</feature>
<dbReference type="EnsemblProtists" id="EOD18996">
    <property type="protein sequence ID" value="EOD18996"/>
    <property type="gene ID" value="EMIHUDRAFT_458840"/>
</dbReference>
<feature type="compositionally biased region" description="Low complexity" evidence="1">
    <location>
        <begin position="444"/>
        <end position="461"/>
    </location>
</feature>
<dbReference type="PaxDb" id="2903-EOD18996"/>
<feature type="region of interest" description="Disordered" evidence="1">
    <location>
        <begin position="248"/>
        <end position="307"/>
    </location>
</feature>
<organism evidence="2 3">
    <name type="scientific">Emiliania huxleyi (strain CCMP1516)</name>
    <dbReference type="NCBI Taxonomy" id="280463"/>
    <lineage>
        <taxon>Eukaryota</taxon>
        <taxon>Haptista</taxon>
        <taxon>Haptophyta</taxon>
        <taxon>Prymnesiophyceae</taxon>
        <taxon>Isochrysidales</taxon>
        <taxon>Noelaerhabdaceae</taxon>
        <taxon>Emiliania</taxon>
    </lineage>
</organism>
<sequence length="461" mass="46859">MASVGLSLSGQPSALAPGPCGSGGAGTARQLDFSTNLLLGGGGADSEDEDLFGAKSRQAAAELGAQHAAAQTLPSGSSEVEAASPGLLESGPPASAAPAASAVSQVPSEPPAPNTEQVTTPSPPRARDLAPSAATSVGDVAPRAVDAVPITPPARQEQQRATSSAPLPPRPAAPPDRVLASAPGAMPPPAPRLTPQPVSLGGGAALTRRPLGGQLTSLIGSGAFGPAPTPALSPQLASSRLLAAPARRAGSSPLVHGPLHAAPPEAVPGGERERIGTGAAATSPVQARIGLSPESADGAGISDGAQRLQISPATLKLSKQSREQVPTLNKMKQQLHRFQTQFAQMTNEALLEARSREVWAWDPETEYAMHRLREELLAVKQAEHDADANSDDPMACSKRRAWPSPKCKTCSDIDDEAPVHAQLTKELEMRSPSGAAASRMETEAPSPAASCSAASTYSSST</sequence>
<reference evidence="2" key="2">
    <citation type="submission" date="2024-10" db="UniProtKB">
        <authorList>
            <consortium name="EnsemblProtists"/>
        </authorList>
    </citation>
    <scope>IDENTIFICATION</scope>
</reference>
<dbReference type="AlphaFoldDB" id="A0A0D3J661"/>
<feature type="compositionally biased region" description="Polar residues" evidence="1">
    <location>
        <begin position="1"/>
        <end position="12"/>
    </location>
</feature>
<feature type="region of interest" description="Disordered" evidence="1">
    <location>
        <begin position="426"/>
        <end position="461"/>
    </location>
</feature>
<evidence type="ECO:0000313" key="2">
    <source>
        <dbReference type="EnsemblProtists" id="EOD18996"/>
    </source>
</evidence>
<proteinExistence type="predicted"/>
<feature type="region of interest" description="Disordered" evidence="1">
    <location>
        <begin position="1"/>
        <end position="28"/>
    </location>
</feature>
<feature type="compositionally biased region" description="Low complexity" evidence="1">
    <location>
        <begin position="92"/>
        <end position="107"/>
    </location>
</feature>
<dbReference type="RefSeq" id="XP_005771425.1">
    <property type="nucleotide sequence ID" value="XM_005771368.1"/>
</dbReference>
<dbReference type="Proteomes" id="UP000013827">
    <property type="component" value="Unassembled WGS sequence"/>
</dbReference>
<feature type="region of interest" description="Disordered" evidence="1">
    <location>
        <begin position="63"/>
        <end position="207"/>
    </location>
</feature>
<evidence type="ECO:0000256" key="1">
    <source>
        <dbReference type="SAM" id="MobiDB-lite"/>
    </source>
</evidence>
<evidence type="ECO:0000313" key="3">
    <source>
        <dbReference type="Proteomes" id="UP000013827"/>
    </source>
</evidence>
<reference evidence="3" key="1">
    <citation type="journal article" date="2013" name="Nature">
        <title>Pan genome of the phytoplankton Emiliania underpins its global distribution.</title>
        <authorList>
            <person name="Read B.A."/>
            <person name="Kegel J."/>
            <person name="Klute M.J."/>
            <person name="Kuo A."/>
            <person name="Lefebvre S.C."/>
            <person name="Maumus F."/>
            <person name="Mayer C."/>
            <person name="Miller J."/>
            <person name="Monier A."/>
            <person name="Salamov A."/>
            <person name="Young J."/>
            <person name="Aguilar M."/>
            <person name="Claverie J.M."/>
            <person name="Frickenhaus S."/>
            <person name="Gonzalez K."/>
            <person name="Herman E.K."/>
            <person name="Lin Y.C."/>
            <person name="Napier J."/>
            <person name="Ogata H."/>
            <person name="Sarno A.F."/>
            <person name="Shmutz J."/>
            <person name="Schroeder D."/>
            <person name="de Vargas C."/>
            <person name="Verret F."/>
            <person name="von Dassow P."/>
            <person name="Valentin K."/>
            <person name="Van de Peer Y."/>
            <person name="Wheeler G."/>
            <person name="Dacks J.B."/>
            <person name="Delwiche C.F."/>
            <person name="Dyhrman S.T."/>
            <person name="Glockner G."/>
            <person name="John U."/>
            <person name="Richards T."/>
            <person name="Worden A.Z."/>
            <person name="Zhang X."/>
            <person name="Grigoriev I.V."/>
            <person name="Allen A.E."/>
            <person name="Bidle K."/>
            <person name="Borodovsky M."/>
            <person name="Bowler C."/>
            <person name="Brownlee C."/>
            <person name="Cock J.M."/>
            <person name="Elias M."/>
            <person name="Gladyshev V.N."/>
            <person name="Groth M."/>
            <person name="Guda C."/>
            <person name="Hadaegh A."/>
            <person name="Iglesias-Rodriguez M.D."/>
            <person name="Jenkins J."/>
            <person name="Jones B.M."/>
            <person name="Lawson T."/>
            <person name="Leese F."/>
            <person name="Lindquist E."/>
            <person name="Lobanov A."/>
            <person name="Lomsadze A."/>
            <person name="Malik S.B."/>
            <person name="Marsh M.E."/>
            <person name="Mackinder L."/>
            <person name="Mock T."/>
            <person name="Mueller-Roeber B."/>
            <person name="Pagarete A."/>
            <person name="Parker M."/>
            <person name="Probert I."/>
            <person name="Quesneville H."/>
            <person name="Raines C."/>
            <person name="Rensing S.A."/>
            <person name="Riano-Pachon D.M."/>
            <person name="Richier S."/>
            <person name="Rokitta S."/>
            <person name="Shiraiwa Y."/>
            <person name="Soanes D.M."/>
            <person name="van der Giezen M."/>
            <person name="Wahlund T.M."/>
            <person name="Williams B."/>
            <person name="Wilson W."/>
            <person name="Wolfe G."/>
            <person name="Wurch L.L."/>
        </authorList>
    </citation>
    <scope>NUCLEOTIDE SEQUENCE</scope>
</reference>
<name>A0A0D3J661_EMIH1</name>
<dbReference type="HOGENOM" id="CLU_617425_0_0_1"/>
<keyword evidence="3" id="KW-1185">Reference proteome</keyword>
<dbReference type="KEGG" id="ehx:EMIHUDRAFT_458840"/>